<sequence length="642" mass="74630">MRSIYHLFIYLIFLSACQHKTGSNFQERSDSLYQTFNNEFTLADTMSKRSVGFIFDNLQYHSFPASPDVYSFTSMLEGKYADKTTLLNKIDSVSASRNVITSRRYDVDIITHDYLSRFVRSSLDTYRKTQWSKSLPSEIYYKYVLPYRIGDEAIDMKKWNRALHDSFYLYNKDHDITKDSLQNAVRFMHTWLRKRYKDFKIRFGSSGLRMPNLSLSALEKLPEGSCKELALITAAFLRSLGIPASVDYTPNYANLSSDHTWAVAVMDNSHAIPIDLQNDTLGKFKLPGYIISKVYRYNYQVNKENHFWYRGACTFLPDFFNNPFFEDVTEQYTATTDLKFSLFDNGKNKTAYLAVFSYPNWYPVDWAKVEAQKAQFKKAGRNGVYLPVFIKDDGQLQPAQHAICLDKSGVIHSLAPDPDHKRKVKLYRKYPADFRSSNTKYIHRTIGGRFQAANRSDFKDAVTLHTINYDPLDTFNIVPINDTKQYRYLRYYSPKDSYGNIAEVQFYGDRRELLKGTVLGTDSSYLNNPGTTRYAAVDGNPLTYFDSKFADNSWVGIDLGEKRSVSEIRFLTRNDMNGVQKGDQYELFYWNNKWVSLGKQLAANNYLYFDNVPANALLWLRNLSGGIEERIFTYENDKQVWW</sequence>
<dbReference type="RefSeq" id="WP_157306988.1">
    <property type="nucleotide sequence ID" value="NZ_WRXN01000006.1"/>
</dbReference>
<evidence type="ECO:0000313" key="2">
    <source>
        <dbReference type="Proteomes" id="UP000461730"/>
    </source>
</evidence>
<dbReference type="Gene3D" id="2.60.120.260">
    <property type="entry name" value="Galactose-binding domain-like"/>
    <property type="match status" value="2"/>
</dbReference>
<dbReference type="SUPFAM" id="SSF54001">
    <property type="entry name" value="Cysteine proteinases"/>
    <property type="match status" value="1"/>
</dbReference>
<gene>
    <name evidence="1" type="ORF">GO493_14825</name>
</gene>
<reference evidence="1 2" key="1">
    <citation type="submission" date="2019-12" db="EMBL/GenBank/DDBJ databases">
        <title>Chitinophaga sp. strain ysch24 (GDMCC 1.1355), whole genome shotgun sequence.</title>
        <authorList>
            <person name="Zhang X."/>
        </authorList>
    </citation>
    <scope>NUCLEOTIDE SEQUENCE [LARGE SCALE GENOMIC DNA]</scope>
    <source>
        <strain evidence="2">ysch24</strain>
    </source>
</reference>
<evidence type="ECO:0000313" key="1">
    <source>
        <dbReference type="EMBL" id="MVT09540.1"/>
    </source>
</evidence>
<name>A0A7K1U5B5_9BACT</name>
<dbReference type="InterPro" id="IPR008979">
    <property type="entry name" value="Galactose-bd-like_sf"/>
</dbReference>
<comment type="caution">
    <text evidence="1">The sequence shown here is derived from an EMBL/GenBank/DDBJ whole genome shotgun (WGS) entry which is preliminary data.</text>
</comment>
<dbReference type="PANTHER" id="PTHR35532:SF5">
    <property type="entry name" value="CARBOHYDRATE-BINDING DOMAIN-CONTAINING PROTEIN"/>
    <property type="match status" value="1"/>
</dbReference>
<organism evidence="1 2">
    <name type="scientific">Chitinophaga tropicalis</name>
    <dbReference type="NCBI Taxonomy" id="2683588"/>
    <lineage>
        <taxon>Bacteria</taxon>
        <taxon>Pseudomonadati</taxon>
        <taxon>Bacteroidota</taxon>
        <taxon>Chitinophagia</taxon>
        <taxon>Chitinophagales</taxon>
        <taxon>Chitinophagaceae</taxon>
        <taxon>Chitinophaga</taxon>
    </lineage>
</organism>
<dbReference type="InterPro" id="IPR038765">
    <property type="entry name" value="Papain-like_cys_pep_sf"/>
</dbReference>
<dbReference type="PANTHER" id="PTHR35532">
    <property type="entry name" value="SIMILAR TO POLYHYDROXYALKANOATE DEPOLYMERASE"/>
    <property type="match status" value="1"/>
</dbReference>
<accession>A0A7K1U5B5</accession>
<dbReference type="AlphaFoldDB" id="A0A7K1U5B5"/>
<dbReference type="SUPFAM" id="SSF49785">
    <property type="entry name" value="Galactose-binding domain-like"/>
    <property type="match status" value="1"/>
</dbReference>
<dbReference type="PROSITE" id="PS51257">
    <property type="entry name" value="PROKAR_LIPOPROTEIN"/>
    <property type="match status" value="1"/>
</dbReference>
<dbReference type="Proteomes" id="UP000461730">
    <property type="component" value="Unassembled WGS sequence"/>
</dbReference>
<proteinExistence type="predicted"/>
<keyword evidence="2" id="KW-1185">Reference proteome</keyword>
<protein>
    <recommendedName>
        <fullName evidence="3">Peptide-N(4)-(N-acetyl-beta-glucosaminyl)asparagine amidase</fullName>
    </recommendedName>
</protein>
<dbReference type="Pfam" id="PF22633">
    <property type="entry name" value="F5_F8_type_C_2"/>
    <property type="match status" value="1"/>
</dbReference>
<dbReference type="EMBL" id="WRXN01000006">
    <property type="protein sequence ID" value="MVT09540.1"/>
    <property type="molecule type" value="Genomic_DNA"/>
</dbReference>
<evidence type="ECO:0008006" key="3">
    <source>
        <dbReference type="Google" id="ProtNLM"/>
    </source>
</evidence>